<evidence type="ECO:0000256" key="1">
    <source>
        <dbReference type="SAM" id="SignalP"/>
    </source>
</evidence>
<dbReference type="Pfam" id="PF12276">
    <property type="entry name" value="DUF3617"/>
    <property type="match status" value="1"/>
</dbReference>
<evidence type="ECO:0000313" key="3">
    <source>
        <dbReference type="Proteomes" id="UP001174908"/>
    </source>
</evidence>
<comment type="caution">
    <text evidence="2">The sequence shown here is derived from an EMBL/GenBank/DDBJ whole genome shotgun (WGS) entry which is preliminary data.</text>
</comment>
<name>A0ABT7NG18_9BURK</name>
<dbReference type="EMBL" id="JASZYV010000005">
    <property type="protein sequence ID" value="MDM0046903.1"/>
    <property type="molecule type" value="Genomic_DNA"/>
</dbReference>
<keyword evidence="1" id="KW-0732">Signal</keyword>
<keyword evidence="3" id="KW-1185">Reference proteome</keyword>
<gene>
    <name evidence="2" type="ORF">QTH91_20595</name>
</gene>
<feature type="chain" id="PRO_5046627142" evidence="1">
    <location>
        <begin position="28"/>
        <end position="181"/>
    </location>
</feature>
<dbReference type="Proteomes" id="UP001174908">
    <property type="component" value="Unassembled WGS sequence"/>
</dbReference>
<organism evidence="2 3">
    <name type="scientific">Variovorax dokdonensis</name>
    <dbReference type="NCBI Taxonomy" id="344883"/>
    <lineage>
        <taxon>Bacteria</taxon>
        <taxon>Pseudomonadati</taxon>
        <taxon>Pseudomonadota</taxon>
        <taxon>Betaproteobacteria</taxon>
        <taxon>Burkholderiales</taxon>
        <taxon>Comamonadaceae</taxon>
        <taxon>Variovorax</taxon>
    </lineage>
</organism>
<protein>
    <submittedName>
        <fullName evidence="2">DUF3617 family protein</fullName>
    </submittedName>
</protein>
<dbReference type="InterPro" id="IPR022061">
    <property type="entry name" value="DUF3617"/>
</dbReference>
<sequence length="181" mass="19754">MSQREAAAFRLAALAMLCLGAWHTASAMDYPPRKPGLWEMSIEGARGREHVVQQCIDARTDAMLREMGEQRGDAKCTKKDVRKEGAKIVIDSVCQMGKTTATSHAEISGDFGTDYRMETQTTYSPPLRGRAEGKAVIHAKWSGPCKADQKPGDMIMPGGMKINVQDMQAGRMPGAPGMPRQ</sequence>
<proteinExistence type="predicted"/>
<evidence type="ECO:0000313" key="2">
    <source>
        <dbReference type="EMBL" id="MDM0046903.1"/>
    </source>
</evidence>
<feature type="signal peptide" evidence="1">
    <location>
        <begin position="1"/>
        <end position="27"/>
    </location>
</feature>
<reference evidence="2" key="1">
    <citation type="submission" date="2023-06" db="EMBL/GenBank/DDBJ databases">
        <authorList>
            <person name="Jiang Y."/>
            <person name="Liu Q."/>
        </authorList>
    </citation>
    <scope>NUCLEOTIDE SEQUENCE</scope>
    <source>
        <strain evidence="2">CGMCC 1.12089</strain>
    </source>
</reference>
<accession>A0ABT7NG18</accession>
<dbReference type="RefSeq" id="WP_286662020.1">
    <property type="nucleotide sequence ID" value="NZ_JASZYV010000005.1"/>
</dbReference>